<dbReference type="KEGG" id="pfd:PFDG_05565"/>
<reference evidence="2" key="2">
    <citation type="submission" date="2006-09" db="EMBL/GenBank/DDBJ databases">
        <title>The genome sequence of Plasmodium falciparum Dd2.</title>
        <authorList>
            <consortium name="The Broad Institute Genome Sequencing Platform"/>
            <person name="Birren B."/>
            <person name="Lander E."/>
            <person name="Galagan J."/>
            <person name="Nusbaum C."/>
            <person name="Devon K."/>
            <person name="Henn M."/>
            <person name="Jaffe D."/>
            <person name="Butler J."/>
            <person name="Alvarez P."/>
            <person name="Gnerre S."/>
            <person name="Grabherr M."/>
            <person name="Kleber M."/>
            <person name="Mauceli E."/>
            <person name="Brockman W."/>
            <person name="MacCallum I.A."/>
            <person name="Rounsley S."/>
            <person name="Young S."/>
            <person name="LaButti K."/>
            <person name="Pushparaj V."/>
            <person name="DeCaprio D."/>
            <person name="Crawford M."/>
            <person name="Koehrsen M."/>
            <person name="Engels R."/>
            <person name="Montgomery P."/>
            <person name="Pearson M."/>
            <person name="Howarth C."/>
            <person name="Larson L."/>
            <person name="Luoma S."/>
            <person name="White J."/>
            <person name="Kodira C."/>
            <person name="Zeng Q."/>
            <person name="O'Leary S."/>
            <person name="Yandava C."/>
            <person name="Alvarado L."/>
            <person name="Wirth D."/>
            <person name="Volkman S."/>
            <person name="Hartl D."/>
        </authorList>
    </citation>
    <scope>NUCLEOTIDE SEQUENCE [LARGE SCALE GENOMIC DNA]</scope>
</reference>
<evidence type="ECO:0000313" key="2">
    <source>
        <dbReference type="Proteomes" id="UP000054282"/>
    </source>
</evidence>
<proteinExistence type="predicted"/>
<sequence length="106" mass="11950">MNTSVYSDKDAKHSPNKYIIQIILEISKLIPFSINTCKHAVIHDALANINVIVKINILDEVMIIPSLLNGYGDKLKCNIPQKYVKNNKASDIMIDNIPEVKDENTE</sequence>
<gene>
    <name evidence="1" type="ORF">PFDG_05565</name>
</gene>
<evidence type="ECO:0000313" key="1">
    <source>
        <dbReference type="EMBL" id="KOB89261.1"/>
    </source>
</evidence>
<dbReference type="EMBL" id="GG702102">
    <property type="protein sequence ID" value="KOB89261.1"/>
    <property type="molecule type" value="Genomic_DNA"/>
</dbReference>
<protein>
    <submittedName>
        <fullName evidence="1">Uncharacterized protein</fullName>
    </submittedName>
</protein>
<dbReference type="AlphaFoldDB" id="A0A0L7M8V8"/>
<accession>A0A0L7M8V8</accession>
<organism evidence="1 2">
    <name type="scientific">Plasmodium falciparum (isolate Dd2)</name>
    <dbReference type="NCBI Taxonomy" id="57267"/>
    <lineage>
        <taxon>Eukaryota</taxon>
        <taxon>Sar</taxon>
        <taxon>Alveolata</taxon>
        <taxon>Apicomplexa</taxon>
        <taxon>Aconoidasida</taxon>
        <taxon>Haemosporida</taxon>
        <taxon>Plasmodiidae</taxon>
        <taxon>Plasmodium</taxon>
        <taxon>Plasmodium (Laverania)</taxon>
    </lineage>
</organism>
<dbReference type="Proteomes" id="UP000054282">
    <property type="component" value="Unassembled WGS sequence"/>
</dbReference>
<reference evidence="2" key="1">
    <citation type="submission" date="2006-09" db="EMBL/GenBank/DDBJ databases">
        <title>Annotation of Plasmodium falciparum Dd2.</title>
        <authorList>
            <consortium name="The Broad Institute Genome Sequencing Platform"/>
            <person name="Volkman S.K."/>
            <person name="Neafsey D.E."/>
            <person name="Dash A.P."/>
            <person name="Chitnis C.E."/>
            <person name="Hartl D.L."/>
            <person name="Young S.K."/>
            <person name="Zeng Q."/>
            <person name="Koehrsen M."/>
            <person name="Alvarado L."/>
            <person name="Berlin A."/>
            <person name="Borenstein D."/>
            <person name="Chapman S.B."/>
            <person name="Chen Z."/>
            <person name="Engels R."/>
            <person name="Freedman E."/>
            <person name="Gellesch M."/>
            <person name="Goldberg J."/>
            <person name="Griggs A."/>
            <person name="Gujja S."/>
            <person name="Heilman E.R."/>
            <person name="Heiman D.I."/>
            <person name="Howarth C."/>
            <person name="Jen D."/>
            <person name="Larson L."/>
            <person name="Mehta T."/>
            <person name="Neiman D."/>
            <person name="Park D."/>
            <person name="Pearson M."/>
            <person name="Roberts A."/>
            <person name="Saif S."/>
            <person name="Shea T."/>
            <person name="Shenoy N."/>
            <person name="Sisk P."/>
            <person name="Stolte C."/>
            <person name="Sykes S."/>
            <person name="Walk T."/>
            <person name="White J."/>
            <person name="Yandava C."/>
            <person name="Haas B."/>
            <person name="Henn M.R."/>
            <person name="Nusbaum C."/>
            <person name="Birren B."/>
        </authorList>
    </citation>
    <scope>NUCLEOTIDE SEQUENCE [LARGE SCALE GENOMIC DNA]</scope>
</reference>
<name>A0A0L7M8V8_PLAF4</name>